<dbReference type="EMBL" id="RQFO01000022">
    <property type="protein sequence ID" value="TGK95002.1"/>
    <property type="molecule type" value="Genomic_DNA"/>
</dbReference>
<sequence>MKLSTIFIITLSILIPSGLFTFYMKNTRSFQGVTINFYVNQELDKENNKNIVISEESIKKLENTLKQSNAIPSEERLLVIYEREREHYILLISILTIILTIVSTYFIFSRFVEKEEYVEIRATANEMNNKYEKILNELKFNLIVQDIIIKTDLFNKNLTLINDETMTIVKNTSDFEKYVFDQFNEIFEGLELYSHSSSFPTIYAPTINYIAATIKHGYAKQFLTEDESNIPNGAFFKNQINHIKILFGKSKYSEFRNYINLAIPNLKLP</sequence>
<dbReference type="RefSeq" id="WP_135571129.1">
    <property type="nucleotide sequence ID" value="NZ_RQFN01000021.1"/>
</dbReference>
<keyword evidence="1" id="KW-0472">Membrane</keyword>
<comment type="caution">
    <text evidence="2">The sequence shown here is derived from an EMBL/GenBank/DDBJ whole genome shotgun (WGS) entry which is preliminary data.</text>
</comment>
<evidence type="ECO:0000256" key="1">
    <source>
        <dbReference type="SAM" id="Phobius"/>
    </source>
</evidence>
<name>A0ABY2LPF8_9LEPT</name>
<keyword evidence="1" id="KW-1133">Transmembrane helix</keyword>
<keyword evidence="1" id="KW-0812">Transmembrane</keyword>
<feature type="transmembrane region" description="Helical" evidence="1">
    <location>
        <begin position="88"/>
        <end position="108"/>
    </location>
</feature>
<feature type="transmembrane region" description="Helical" evidence="1">
    <location>
        <begin position="6"/>
        <end position="24"/>
    </location>
</feature>
<evidence type="ECO:0000313" key="3">
    <source>
        <dbReference type="Proteomes" id="UP000297465"/>
    </source>
</evidence>
<keyword evidence="3" id="KW-1185">Reference proteome</keyword>
<reference evidence="3" key="1">
    <citation type="journal article" date="2019" name="PLoS Negl. Trop. Dis.">
        <title>Revisiting the worldwide diversity of Leptospira species in the environment.</title>
        <authorList>
            <person name="Vincent A.T."/>
            <person name="Schiettekatte O."/>
            <person name="Bourhy P."/>
            <person name="Veyrier F.J."/>
            <person name="Picardeau M."/>
        </authorList>
    </citation>
    <scope>NUCLEOTIDE SEQUENCE [LARGE SCALE GENOMIC DNA]</scope>
    <source>
        <strain evidence="3">201800278</strain>
    </source>
</reference>
<protein>
    <submittedName>
        <fullName evidence="2">Uncharacterized protein</fullName>
    </submittedName>
</protein>
<evidence type="ECO:0000313" key="2">
    <source>
        <dbReference type="EMBL" id="TGK95002.1"/>
    </source>
</evidence>
<accession>A0ABY2LPF8</accession>
<proteinExistence type="predicted"/>
<gene>
    <name evidence="2" type="ORF">EHQ31_18740</name>
</gene>
<dbReference type="Proteomes" id="UP000297465">
    <property type="component" value="Unassembled WGS sequence"/>
</dbReference>
<organism evidence="2 3">
    <name type="scientific">Leptospira montravelensis</name>
    <dbReference type="NCBI Taxonomy" id="2484961"/>
    <lineage>
        <taxon>Bacteria</taxon>
        <taxon>Pseudomonadati</taxon>
        <taxon>Spirochaetota</taxon>
        <taxon>Spirochaetia</taxon>
        <taxon>Leptospirales</taxon>
        <taxon>Leptospiraceae</taxon>
        <taxon>Leptospira</taxon>
    </lineage>
</organism>